<dbReference type="GO" id="GO:1901981">
    <property type="term" value="F:phosphatidylinositol phosphate binding"/>
    <property type="evidence" value="ECO:0007669"/>
    <property type="project" value="TreeGrafter"/>
</dbReference>
<organism evidence="2 3">
    <name type="scientific">Trypanosoma rangeli SC58</name>
    <dbReference type="NCBI Taxonomy" id="429131"/>
    <lineage>
        <taxon>Eukaryota</taxon>
        <taxon>Discoba</taxon>
        <taxon>Euglenozoa</taxon>
        <taxon>Kinetoplastea</taxon>
        <taxon>Metakinetoplastina</taxon>
        <taxon>Trypanosomatida</taxon>
        <taxon>Trypanosomatidae</taxon>
        <taxon>Trypanosoma</taxon>
        <taxon>Herpetosoma</taxon>
    </lineage>
</organism>
<protein>
    <recommendedName>
        <fullName evidence="1">cDENN domain-containing protein</fullName>
    </recommendedName>
</protein>
<dbReference type="InterPro" id="IPR043153">
    <property type="entry name" value="DENN_C"/>
</dbReference>
<dbReference type="EMBL" id="AUPL01006249">
    <property type="protein sequence ID" value="ESL06082.1"/>
    <property type="molecule type" value="Genomic_DNA"/>
</dbReference>
<keyword evidence="3" id="KW-1185">Reference proteome</keyword>
<dbReference type="GO" id="GO:0006897">
    <property type="term" value="P:endocytosis"/>
    <property type="evidence" value="ECO:0007669"/>
    <property type="project" value="TreeGrafter"/>
</dbReference>
<dbReference type="PANTHER" id="PTHR13196">
    <property type="entry name" value="DENN DOMAIN-CONTAINING"/>
    <property type="match status" value="1"/>
</dbReference>
<dbReference type="GO" id="GO:0005085">
    <property type="term" value="F:guanyl-nucleotide exchange factor activity"/>
    <property type="evidence" value="ECO:0007669"/>
    <property type="project" value="InterPro"/>
</dbReference>
<dbReference type="OrthoDB" id="243785at2759"/>
<dbReference type="GO" id="GO:0032456">
    <property type="term" value="P:endocytic recycling"/>
    <property type="evidence" value="ECO:0007669"/>
    <property type="project" value="TreeGrafter"/>
</dbReference>
<evidence type="ECO:0000313" key="3">
    <source>
        <dbReference type="Proteomes" id="UP000031737"/>
    </source>
</evidence>
<dbReference type="PANTHER" id="PTHR13196:SF14">
    <property type="entry name" value="UDENN DOMAIN-CONTAINING PROTEIN"/>
    <property type="match status" value="1"/>
</dbReference>
<dbReference type="VEuPathDB" id="TriTrypDB:TRSC58_06249"/>
<name>A0A061IYK4_TRYRA</name>
<comment type="caution">
    <text evidence="2">The sequence shown here is derived from an EMBL/GenBank/DDBJ whole genome shotgun (WGS) entry which is preliminary data.</text>
</comment>
<dbReference type="Gene3D" id="3.40.50.11500">
    <property type="match status" value="1"/>
</dbReference>
<reference evidence="2 3" key="1">
    <citation type="submission" date="2013-07" db="EMBL/GenBank/DDBJ databases">
        <authorList>
            <person name="Stoco P.H."/>
            <person name="Wagner G."/>
            <person name="Gerber A."/>
            <person name="Zaha A."/>
            <person name="Thompson C."/>
            <person name="Bartholomeu D.C."/>
            <person name="Luckemeyer D.D."/>
            <person name="Bahia D."/>
            <person name="Loreto E."/>
            <person name="Prestes E.B."/>
            <person name="Lima F.M."/>
            <person name="Rodrigues-Luiz G."/>
            <person name="Vallejo G.A."/>
            <person name="Filho J.F."/>
            <person name="Monteiro K.M."/>
            <person name="Tyler K.M."/>
            <person name="de Almeida L.G."/>
            <person name="Ortiz M.F."/>
            <person name="Siervo M.A."/>
            <person name="de Moraes M.H."/>
            <person name="Cunha O.L."/>
            <person name="Mendonca-Neto R."/>
            <person name="Silva R."/>
            <person name="Teixeira S.M."/>
            <person name="Murta S.M."/>
            <person name="Sincero T.C."/>
            <person name="Mendes T.A."/>
            <person name="Urmenyi T.P."/>
            <person name="Silva V.G."/>
            <person name="da Rocha W.D."/>
            <person name="Andersson B."/>
            <person name="Romanha A.J."/>
            <person name="Steindel M."/>
            <person name="de Vasconcelos A.T."/>
            <person name="Grisard E.C."/>
        </authorList>
    </citation>
    <scope>NUCLEOTIDE SEQUENCE [LARGE SCALE GENOMIC DNA]</scope>
    <source>
        <strain evidence="2 3">SC58</strain>
    </source>
</reference>
<dbReference type="Proteomes" id="UP000031737">
    <property type="component" value="Unassembled WGS sequence"/>
</dbReference>
<dbReference type="SMART" id="SM00799">
    <property type="entry name" value="DENN"/>
    <property type="match status" value="1"/>
</dbReference>
<feature type="domain" description="cDENN" evidence="1">
    <location>
        <begin position="214"/>
        <end position="376"/>
    </location>
</feature>
<dbReference type="GO" id="GO:0005829">
    <property type="term" value="C:cytosol"/>
    <property type="evidence" value="ECO:0007669"/>
    <property type="project" value="TreeGrafter"/>
</dbReference>
<accession>A0A061IYK4</accession>
<dbReference type="InterPro" id="IPR040032">
    <property type="entry name" value="DENND1A/B/C"/>
</dbReference>
<evidence type="ECO:0000259" key="1">
    <source>
        <dbReference type="SMART" id="SM00799"/>
    </source>
</evidence>
<evidence type="ECO:0000313" key="2">
    <source>
        <dbReference type="EMBL" id="ESL06082.1"/>
    </source>
</evidence>
<dbReference type="AlphaFoldDB" id="A0A061IYK4"/>
<sequence length="1008" mass="108733">MQPSALAQTVALHRVWLPPGGGGDNDVGGEFPSTAELEPIIALTGAVGGSGEAGEGIIEQSEALRAVLRRFCGPLLQRQAKLAPRRREAGGRDLHWVGSMSPVAEEGIFLQVPSRQFIAACVRFAVSGAAMDVVHYNSLRRRWRRERDQAGLACEGNFAAADEVGDEGYIYGFAQFVDVGHATEGLMLSAFSTLPLFDMLRTVVLETLPHLCRAARDVYADCRTVWSAEKQRAIYAVYADVMAPLADLVEPRSKACNTPANSRFCLSFPHTRIYLLRPDDLHYPLVNVPLSTLFLSFSYDALRVIHSLLLQERRVVFIGATPQHASACAVSAQAMLAPFLWTLPIVPYLPPEACEVLEGLGSAGFILGSTADIVPHLMLRGSLADPQRLYCAGGKATTVEEEDGGRIWFADGRTGVVGASPLDTDVVPFTMLDLVPFSEKVKEAMKRVVTKEMRHLFRVTLASMTTRTRGGAPPWSSTPSPCTAEAAVEEVHRAFLEYSVGRLVGNYRKGLTSVGSGIGGAGVGAACGSDLEGSAAFRIDYARFLPCNLENNANLARRIAGTQMFRHWEDVVLFLETVGVLRFLLGKCAHSQVRSRQGGTTTSSLRGRETVATHHYAPHPRMIGLLRLFYARCARRFPDLYGDLQGSDLVRLSESTATGGTATAAATVTGISSIRTSCPGTGGNGGKKSMRALFSKATKAVKKSLVPPCNRLPVQVFVQAHSSLANKMSYVKDSNKPVLLNKEFRDNACTAASFATTHISGGYSTTPSSPGPTVAFDVEDDLYGTSSNVFGAYIEVRDTLRRLSTSVGPTASAVQCRRLPFDVIHQFACYHTLLDPRKESMCTTGRRAGTMAGSSVEELKRFLEFGPLFAVDLSIWPVLESKRLALLGMPVLLPEQPPQQQLSMPSTNDGDATRGEVPFQAQPLPFSMDLVTRPVVLPPLPDSAAFHERSDDGTATMYNPPEVQSCQTCGAAAAAGGNVMDELFALAAPTSQSSGTTNVPTRLEDFFQ</sequence>
<dbReference type="Pfam" id="PF02141">
    <property type="entry name" value="DENN"/>
    <property type="match status" value="1"/>
</dbReference>
<dbReference type="InterPro" id="IPR001194">
    <property type="entry name" value="cDENN_dom"/>
</dbReference>
<gene>
    <name evidence="2" type="ORF">TRSC58_06249</name>
</gene>
<proteinExistence type="predicted"/>